<dbReference type="InterPro" id="IPR049551">
    <property type="entry name" value="PKS_DH_C"/>
</dbReference>
<dbReference type="Gene3D" id="3.10.129.110">
    <property type="entry name" value="Polyketide synthase dehydratase"/>
    <property type="match status" value="1"/>
</dbReference>
<evidence type="ECO:0000256" key="8">
    <source>
        <dbReference type="ARBA" id="ARBA00023268"/>
    </source>
</evidence>
<dbReference type="SUPFAM" id="SSF51735">
    <property type="entry name" value="NAD(P)-binding Rossmann-fold domains"/>
    <property type="match status" value="2"/>
</dbReference>
<dbReference type="SUPFAM" id="SSF52151">
    <property type="entry name" value="FabD/lysophospholipase-like"/>
    <property type="match status" value="1"/>
</dbReference>
<dbReference type="InterPro" id="IPR014031">
    <property type="entry name" value="Ketoacyl_synth_C"/>
</dbReference>
<evidence type="ECO:0000259" key="13">
    <source>
        <dbReference type="PROSITE" id="PS52004"/>
    </source>
</evidence>
<dbReference type="SUPFAM" id="SSF56801">
    <property type="entry name" value="Acetyl-CoA synthetase-like"/>
    <property type="match status" value="1"/>
</dbReference>
<keyword evidence="16" id="KW-1185">Reference proteome</keyword>
<dbReference type="InterPro" id="IPR057326">
    <property type="entry name" value="KR_dom"/>
</dbReference>
<dbReference type="Gene3D" id="3.40.50.12780">
    <property type="entry name" value="N-terminal domain of ligase-like"/>
    <property type="match status" value="1"/>
</dbReference>
<dbReference type="PANTHER" id="PTHR43775:SF51">
    <property type="entry name" value="INACTIVE PHENOLPHTHIOCEROL SYNTHESIS POLYKETIDE SYNTHASE TYPE I PKS1-RELATED"/>
    <property type="match status" value="1"/>
</dbReference>
<dbReference type="SMART" id="SM00827">
    <property type="entry name" value="PKS_AT"/>
    <property type="match status" value="1"/>
</dbReference>
<feature type="compositionally biased region" description="Low complexity" evidence="11">
    <location>
        <begin position="2569"/>
        <end position="2587"/>
    </location>
</feature>
<dbReference type="Pfam" id="PF00109">
    <property type="entry name" value="ketoacyl-synt"/>
    <property type="match status" value="1"/>
</dbReference>
<organism evidence="15 16">
    <name type="scientific">Streptomyces lienomycini</name>
    <dbReference type="NCBI Taxonomy" id="284035"/>
    <lineage>
        <taxon>Bacteria</taxon>
        <taxon>Bacillati</taxon>
        <taxon>Actinomycetota</taxon>
        <taxon>Actinomycetes</taxon>
        <taxon>Kitasatosporales</taxon>
        <taxon>Streptomycetaceae</taxon>
        <taxon>Streptomyces</taxon>
    </lineage>
</organism>
<dbReference type="Pfam" id="PF16197">
    <property type="entry name" value="KAsynt_C_assoc"/>
    <property type="match status" value="1"/>
</dbReference>
<dbReference type="Gene3D" id="3.30.70.3290">
    <property type="match status" value="1"/>
</dbReference>
<feature type="domain" description="PKS/mFAS DH" evidence="14">
    <location>
        <begin position="1647"/>
        <end position="1960"/>
    </location>
</feature>
<dbReference type="SMART" id="SM01294">
    <property type="entry name" value="PKS_PP_betabranch"/>
    <property type="match status" value="1"/>
</dbReference>
<dbReference type="Pfam" id="PF00698">
    <property type="entry name" value="Acyl_transf_1"/>
    <property type="match status" value="1"/>
</dbReference>
<dbReference type="InterPro" id="IPR001227">
    <property type="entry name" value="Ac_transferase_dom_sf"/>
</dbReference>
<evidence type="ECO:0000256" key="4">
    <source>
        <dbReference type="ARBA" id="ARBA00022553"/>
    </source>
</evidence>
<dbReference type="InterPro" id="IPR049900">
    <property type="entry name" value="PKS_mFAS_DH"/>
</dbReference>
<feature type="compositionally biased region" description="Gly residues" evidence="11">
    <location>
        <begin position="286"/>
        <end position="308"/>
    </location>
</feature>
<dbReference type="Pfam" id="PF00975">
    <property type="entry name" value="Thioesterase"/>
    <property type="match status" value="1"/>
</dbReference>
<dbReference type="InterPro" id="IPR050091">
    <property type="entry name" value="PKS_NRPS_Biosynth_Enz"/>
</dbReference>
<dbReference type="InterPro" id="IPR020807">
    <property type="entry name" value="PKS_DH"/>
</dbReference>
<evidence type="ECO:0000256" key="3">
    <source>
        <dbReference type="ARBA" id="ARBA00022450"/>
    </source>
</evidence>
<comment type="caution">
    <text evidence="15">The sequence shown here is derived from an EMBL/GenBank/DDBJ whole genome shotgun (WGS) entry which is preliminary data.</text>
</comment>
<evidence type="ECO:0000256" key="11">
    <source>
        <dbReference type="SAM" id="MobiDB-lite"/>
    </source>
</evidence>
<dbReference type="SMART" id="SM00823">
    <property type="entry name" value="PKS_PP"/>
    <property type="match status" value="2"/>
</dbReference>
<dbReference type="InterPro" id="IPR020845">
    <property type="entry name" value="AMP-binding_CS"/>
</dbReference>
<feature type="compositionally biased region" description="Polar residues" evidence="11">
    <location>
        <begin position="2556"/>
        <end position="2565"/>
    </location>
</feature>
<dbReference type="InterPro" id="IPR016039">
    <property type="entry name" value="Thiolase-like"/>
</dbReference>
<dbReference type="InterPro" id="IPR045851">
    <property type="entry name" value="AMP-bd_C_sf"/>
</dbReference>
<dbReference type="SMART" id="SM00824">
    <property type="entry name" value="PKS_TE"/>
    <property type="match status" value="1"/>
</dbReference>
<dbReference type="Pfam" id="PF21089">
    <property type="entry name" value="PKS_DH_N"/>
    <property type="match status" value="1"/>
</dbReference>
<dbReference type="InterPro" id="IPR016035">
    <property type="entry name" value="Acyl_Trfase/lysoPLipase"/>
</dbReference>
<dbReference type="InterPro" id="IPR016036">
    <property type="entry name" value="Malonyl_transacylase_ACP-bd"/>
</dbReference>
<dbReference type="SUPFAM" id="SSF47336">
    <property type="entry name" value="ACP-like"/>
    <property type="match status" value="2"/>
</dbReference>
<proteinExistence type="predicted"/>
<dbReference type="Gene3D" id="1.10.1200.10">
    <property type="entry name" value="ACP-like"/>
    <property type="match status" value="2"/>
</dbReference>
<keyword evidence="5" id="KW-0808">Transferase</keyword>
<dbReference type="Gene3D" id="3.40.50.1820">
    <property type="entry name" value="alpha/beta hydrolase"/>
    <property type="match status" value="1"/>
</dbReference>
<sequence>MGLHADIVMPLPELLKGHARRLGDKVCFQDPFTRVTYRELEQRTARLAGHLAGLGLVRGDRVAILLGNRVEAVESLLAVTRASGVGVPLDPEGSEAELARLLDDSGARVLITDDACLARRRALTSRPGLSTVVAGGNGDEVSSSGDRLLRYEGLVGTEPRTPARDDLALDEVAWLLYTSGSSGAPKGVLSTQRNRLAPVSAGLVDVLGLSERDRVLWPLPLHHAMSQVVCVLGVTAVGASAVLLPRFSVAGVFGELRREDAVFTLLGGVPTTYSALLDTVRDEDGGGLGGGSRDQDGGEAGGGEGDGGLVSRSAGEAGGQVGCRDDGVSRDAPGRKDGRESRGGLGAPALRGCISGGAAAGPEFRETFEAVCRVPYLEHYGSTEAGPVTMTAPGGPTAPGTCGRVLPGTRMRVGGGADGRDTGEGELWVGGPGVMAGYHGRPEATAEVLRDGWFRTGDLARIDDAGGLTLIGRVSELIVRGGENIHPSEVEAVLRRLPGVADAAVAERPHPVFGEVPVGYLVPEPGGGALDRGRVLTACRAELSGFKVPVELYEVTDLPRTASGKIVRRELGGLPARALGAETAGKPARDLLTLVRDEAAAVLGCTARAVEPDTALRDLGMDSLAATVLRERLSAATGVTLSEAVAFDYPTAAALAAHLGARHAAASAGAGRARRNPARPDEDPVVIVGMACRYPGDVTSPEELWRLVADGRDAIGPFPTDRGWDTGALYDPEPGRPGRTYVREGGFLTGVDRFDPAFFGISPREAPAMDPQHRLLLEVAWEAFEHAGLLPAALRGSATGVYVGLMYSDYARRLTRTPEHVEGYLGLGNAGSVASGRIAYTFGLQGPALTVDTACSSSLVALHLAAQALRRGECAFALAGGATVMSGPSSFVEFSRQRALAPDGRCKAFGASADGTGWAEGAGMLLLSRLSGARRTGLPVLAVVRGSAVNQDGASNGLTAPHGPAQQRVIQQALSDAGLAFDDVDVVEAHGTGTRLGDVIEAEAFFATYGRRARRRALRLGSVKSNIGHSQAAAGVAGVIKMVQAMEHGVLPRTLHADEPTPRVDWSTGRIALLNGAEEWPATDRPRRAGVSSFGISGTNAHVLLEEAPRHGAAASPYAVADDRGGARTRRGGGSSGSGGAQPAPVPGDAARTGPAAVGFLVSARSVPGLRAQARRLHDRMAADPGADPLDVAYSLATTRTAFEHRAVVVARDRAELLGSLRAVADSGTGVGAGAEDVGRRRGVHAGTSRRRGPLALLFTGQGSQRVGMGRELYASRDLHPAFARSFDECGVLLDPLLPVPLREVLFAQPRGRAGLRADALLRTTRYTQPALFALETALFRQLEAWGVRPDVVAGHSVGEVTAAHVAGVLSLPDACTLVAARGRLMDALPPGGAMAAVGAGADEVAAHLAASGCAAEIAAVNGPAAVVVSGDESAVRGVVAHFRERGRAARPLRVRHAFHSALMEPVLADFADVVGQLSLAAPRLPLVSAVPGREATDAELSTPEFWVEHVRRPVRFAESVAHLAERGVAHYVELGPDGVLTGLVRDCLAVPGEAGAPQDAAPGGGAGPAPQVLPTLRGSRPEPEALLDTLAALHAHGVPVDWRTVFAGRGGGRVALPTYAFQRRRYWLEQEPAPERPVSSPAGPAHPFLRSATRTADDDGMLLTGLLSVPEQPWLADHMVAGEVLLPATAFVEMALHAGAAAGAAVVDELVLTAPLALPPEGAVELQVKVAGPDGGGRRKVLFHSRPCAPVEDRAWVRHAVGTLAPRQPLADRDAVPGVHGGPPRPHAPWPPEAAVPLHAYADGPGSGPYERLTASGLRYGPAFQGLRATWRHGEELFADVVLPDAARGPHPETGGPRFLLHPALLDAALHAVALDGLVTERAGVAGSAETPETVGAGLSLPFSFSGVRVAATRVERVRVRVTPSADGRAAVELTDETGTPVLSVRSLVLRALPRNGSPAPDARPAALHAALHRTDWVPLAEPPAPVTAVRWGVMGTAGPRTTNLLAPPGSGVPVYSGPATCDVSAGVVVAPCPPPPGRTGPGRDPAAGLSWTASWALGLLQRWLAEPHLSGSRLVLVTSGAAGDPGTTESVPPHTPVWGLVRSAVREHPGRFALIDVDEHPDSWRVVPSVAAAAVPEAAVRRGAVYVPKLVSLAGGEPEPRTRLSLDPQGTVLVTGGTGSLGVLMARHLVAAHGVRHLLLVGRRGPDAPGARDLVRELGEAGARVTVRACDVADRTALAALLDTVPAAHPLTGVVHAAGVLDDGVVASLTTDRLQRVLRPKADAALALHDLTRGQDLAVFALFSSVAGTFGSAGQANYAAANCVLDALARHRLRLGLPGTSIVWGPWRQTDGMTAHLGDADRMRMARSGFGPLGPEEGLALFDAAVAGDDPVVVAARIERVAPDDGGPVAGTRRTPVAGEGNGDRLRRALASAPPGERGGLLLAEVRALAARVLGHPEGANAIDEDVLLADLGLDSLAAVDLRNELTASTGLDLPSTLVFDFPTARALAAELTRRRAAGTRPAGHADHAPVAGGSPDTGGPVAGGSVAEDVSTAHESVTSRPATSDARGAGPVARGPARLAAADPSHSPGRPAPYGPDGGPVTTPTARPGSEVRAGSAANTDAASDSPGTSESLGTSDSLGALFRTACARGQTWDGMALLTVAARLRPVFGRAGTVGAAHEPVPLAVGGAGPRLLCLPALSALSGPQEYARLGAGLRGMRPVSALRHPGFGPGEALPADVDALVAAEAATVRAAAAEGPLVLLGRSAGGWVAHAVAERLGSEGAAPVAVVLLDTYPPGHGDRDRALSAMTSDMLRRAAEFASADLDRLTAMAGYFELFDAWEPAPLSCPTLYVRAGDPLPDTESAPRWGLPHAEVTVPGDHFTMLEEHARTTALAVHRWLADRV</sequence>
<feature type="compositionally biased region" description="Basic and acidic residues" evidence="11">
    <location>
        <begin position="323"/>
        <end position="342"/>
    </location>
</feature>
<dbReference type="Pfam" id="PF08659">
    <property type="entry name" value="KR"/>
    <property type="match status" value="1"/>
</dbReference>
<feature type="domain" description="Ketosynthase family 3 (KS3)" evidence="13">
    <location>
        <begin position="682"/>
        <end position="1107"/>
    </location>
</feature>
<dbReference type="InterPro" id="IPR036291">
    <property type="entry name" value="NAD(P)-bd_dom_sf"/>
</dbReference>
<dbReference type="PROSITE" id="PS00012">
    <property type="entry name" value="PHOSPHOPANTETHEINE"/>
    <property type="match status" value="1"/>
</dbReference>
<dbReference type="InterPro" id="IPR000873">
    <property type="entry name" value="AMP-dep_synth/lig_dom"/>
</dbReference>
<evidence type="ECO:0000259" key="12">
    <source>
        <dbReference type="PROSITE" id="PS50075"/>
    </source>
</evidence>
<dbReference type="Gene3D" id="3.40.47.10">
    <property type="match status" value="1"/>
</dbReference>
<name>A0ABV9X4Z3_9ACTN</name>
<dbReference type="InterPro" id="IPR032821">
    <property type="entry name" value="PKS_assoc"/>
</dbReference>
<dbReference type="InterPro" id="IPR042104">
    <property type="entry name" value="PKS_dehydratase_sf"/>
</dbReference>
<feature type="region of interest" description="Disordered" evidence="11">
    <location>
        <begin position="1556"/>
        <end position="1581"/>
    </location>
</feature>
<dbReference type="SUPFAM" id="SSF53474">
    <property type="entry name" value="alpha/beta-Hydrolases"/>
    <property type="match status" value="1"/>
</dbReference>
<dbReference type="PROSITE" id="PS52004">
    <property type="entry name" value="KS3_2"/>
    <property type="match status" value="1"/>
</dbReference>
<dbReference type="InterPro" id="IPR020802">
    <property type="entry name" value="TesA-like"/>
</dbReference>
<dbReference type="Pfam" id="PF13193">
    <property type="entry name" value="AMP-binding_C"/>
    <property type="match status" value="1"/>
</dbReference>
<dbReference type="InterPro" id="IPR020806">
    <property type="entry name" value="PKS_PP-bd"/>
</dbReference>
<dbReference type="SMART" id="SM00822">
    <property type="entry name" value="PKS_KR"/>
    <property type="match status" value="1"/>
</dbReference>
<feature type="region of interest" description="Disordered" evidence="11">
    <location>
        <begin position="1115"/>
        <end position="1151"/>
    </location>
</feature>
<gene>
    <name evidence="15" type="ORF">ACFPRC_35390</name>
</gene>
<feature type="region of interest" description="N-terminal hotdog fold" evidence="10">
    <location>
        <begin position="1647"/>
        <end position="1772"/>
    </location>
</feature>
<dbReference type="InterPro" id="IPR042099">
    <property type="entry name" value="ANL_N_sf"/>
</dbReference>
<dbReference type="InterPro" id="IPR029058">
    <property type="entry name" value="AB_hydrolase_fold"/>
</dbReference>
<evidence type="ECO:0000313" key="16">
    <source>
        <dbReference type="Proteomes" id="UP001595855"/>
    </source>
</evidence>
<dbReference type="Pfam" id="PF14765">
    <property type="entry name" value="PS-DH"/>
    <property type="match status" value="1"/>
</dbReference>
<comment type="cofactor">
    <cofactor evidence="1">
        <name>pantetheine 4'-phosphate</name>
        <dbReference type="ChEBI" id="CHEBI:47942"/>
    </cofactor>
</comment>
<keyword evidence="7" id="KW-0045">Antibiotic biosynthesis</keyword>
<feature type="region of interest" description="Disordered" evidence="11">
    <location>
        <begin position="2518"/>
        <end position="2639"/>
    </location>
</feature>
<dbReference type="SUPFAM" id="SSF55048">
    <property type="entry name" value="Probable ACP-binding domain of malonyl-CoA ACP transacylase"/>
    <property type="match status" value="1"/>
</dbReference>
<dbReference type="InterPro" id="IPR025110">
    <property type="entry name" value="AMP-bd_C"/>
</dbReference>
<evidence type="ECO:0000256" key="7">
    <source>
        <dbReference type="ARBA" id="ARBA00023194"/>
    </source>
</evidence>
<protein>
    <submittedName>
        <fullName evidence="15">SDR family NAD(P)-dependent oxidoreductase</fullName>
    </submittedName>
</protein>
<dbReference type="InterPro" id="IPR014043">
    <property type="entry name" value="Acyl_transferase_dom"/>
</dbReference>
<feature type="domain" description="Carrier" evidence="12">
    <location>
        <begin position="2442"/>
        <end position="2518"/>
    </location>
</feature>
<dbReference type="SUPFAM" id="SSF53901">
    <property type="entry name" value="Thiolase-like"/>
    <property type="match status" value="1"/>
</dbReference>
<dbReference type="RefSeq" id="WP_344505487.1">
    <property type="nucleotide sequence ID" value="NZ_BAAATN010000038.1"/>
</dbReference>
<dbReference type="PROSITE" id="PS00455">
    <property type="entry name" value="AMP_BINDING"/>
    <property type="match status" value="1"/>
</dbReference>
<keyword evidence="6" id="KW-0677">Repeat</keyword>
<dbReference type="Pfam" id="PF22621">
    <property type="entry name" value="CurL-like_PKS_C"/>
    <property type="match status" value="1"/>
</dbReference>
<dbReference type="Pfam" id="PF00501">
    <property type="entry name" value="AMP-binding"/>
    <property type="match status" value="1"/>
</dbReference>
<dbReference type="CDD" id="cd08956">
    <property type="entry name" value="KR_3_FAS_SDR_x"/>
    <property type="match status" value="1"/>
</dbReference>
<dbReference type="Gene3D" id="3.40.366.10">
    <property type="entry name" value="Malonyl-Coenzyme A Acyl Carrier Protein, domain 2"/>
    <property type="match status" value="1"/>
</dbReference>
<comment type="pathway">
    <text evidence="2">Antibiotic biosynthesis.</text>
</comment>
<dbReference type="Gene3D" id="3.30.300.30">
    <property type="match status" value="1"/>
</dbReference>
<feature type="active site" description="Proton donor; for dehydratase activity" evidence="10">
    <location>
        <position position="1868"/>
    </location>
</feature>
<feature type="compositionally biased region" description="Polar residues" evidence="11">
    <location>
        <begin position="2620"/>
        <end position="2639"/>
    </location>
</feature>
<accession>A0ABV9X4Z3</accession>
<dbReference type="PROSITE" id="PS50075">
    <property type="entry name" value="CARRIER"/>
    <property type="match status" value="2"/>
</dbReference>
<dbReference type="SMART" id="SM00825">
    <property type="entry name" value="PKS_KS"/>
    <property type="match status" value="1"/>
</dbReference>
<evidence type="ECO:0000259" key="14">
    <source>
        <dbReference type="PROSITE" id="PS52019"/>
    </source>
</evidence>
<evidence type="ECO:0000256" key="6">
    <source>
        <dbReference type="ARBA" id="ARBA00022737"/>
    </source>
</evidence>
<dbReference type="InterPro" id="IPR009081">
    <property type="entry name" value="PP-bd_ACP"/>
</dbReference>
<dbReference type="Pfam" id="PF00550">
    <property type="entry name" value="PP-binding"/>
    <property type="match status" value="2"/>
</dbReference>
<dbReference type="Proteomes" id="UP001595855">
    <property type="component" value="Unassembled WGS sequence"/>
</dbReference>
<dbReference type="InterPro" id="IPR020841">
    <property type="entry name" value="PKS_Beta-ketoAc_synthase_dom"/>
</dbReference>
<dbReference type="InterPro" id="IPR018201">
    <property type="entry name" value="Ketoacyl_synth_AS"/>
</dbReference>
<dbReference type="SMART" id="SM00826">
    <property type="entry name" value="PKS_DH"/>
    <property type="match status" value="1"/>
</dbReference>
<dbReference type="EMBL" id="JBHSJO010000001">
    <property type="protein sequence ID" value="MFC5020126.1"/>
    <property type="molecule type" value="Genomic_DNA"/>
</dbReference>
<dbReference type="PROSITE" id="PS00606">
    <property type="entry name" value="KS3_1"/>
    <property type="match status" value="1"/>
</dbReference>
<dbReference type="InterPro" id="IPR013968">
    <property type="entry name" value="PKS_KR"/>
</dbReference>
<evidence type="ECO:0000256" key="9">
    <source>
        <dbReference type="ARBA" id="ARBA00023315"/>
    </source>
</evidence>
<keyword evidence="4" id="KW-0597">Phosphoprotein</keyword>
<reference evidence="16" key="1">
    <citation type="journal article" date="2019" name="Int. J. Syst. Evol. Microbiol.">
        <title>The Global Catalogue of Microorganisms (GCM) 10K type strain sequencing project: providing services to taxonomists for standard genome sequencing and annotation.</title>
        <authorList>
            <consortium name="The Broad Institute Genomics Platform"/>
            <consortium name="The Broad Institute Genome Sequencing Center for Infectious Disease"/>
            <person name="Wu L."/>
            <person name="Ma J."/>
        </authorList>
    </citation>
    <scope>NUCLEOTIDE SEQUENCE [LARGE SCALE GENOMIC DNA]</scope>
    <source>
        <strain evidence="16">CGMCC 4.1542</strain>
    </source>
</reference>
<keyword evidence="9" id="KW-0012">Acyltransferase</keyword>
<evidence type="ECO:0000313" key="15">
    <source>
        <dbReference type="EMBL" id="MFC5020126.1"/>
    </source>
</evidence>
<dbReference type="InterPro" id="IPR036736">
    <property type="entry name" value="ACP-like_sf"/>
</dbReference>
<feature type="active site" description="Proton acceptor; for dehydratase activity" evidence="10">
    <location>
        <position position="1679"/>
    </location>
</feature>
<evidence type="ECO:0000256" key="2">
    <source>
        <dbReference type="ARBA" id="ARBA00004792"/>
    </source>
</evidence>
<dbReference type="InterPro" id="IPR001031">
    <property type="entry name" value="Thioesterase"/>
</dbReference>
<evidence type="ECO:0000256" key="10">
    <source>
        <dbReference type="PROSITE-ProRule" id="PRU01363"/>
    </source>
</evidence>
<feature type="region of interest" description="Disordered" evidence="11">
    <location>
        <begin position="284"/>
        <end position="348"/>
    </location>
</feature>
<dbReference type="InterPro" id="IPR049552">
    <property type="entry name" value="PKS_DH_N"/>
</dbReference>
<dbReference type="InterPro" id="IPR014030">
    <property type="entry name" value="Ketoacyl_synth_N"/>
</dbReference>
<dbReference type="Pfam" id="PF02801">
    <property type="entry name" value="Ketoacyl-synt_C"/>
    <property type="match status" value="1"/>
</dbReference>
<dbReference type="PANTHER" id="PTHR43775">
    <property type="entry name" value="FATTY ACID SYNTHASE"/>
    <property type="match status" value="1"/>
</dbReference>
<dbReference type="Gene3D" id="3.40.50.720">
    <property type="entry name" value="NAD(P)-binding Rossmann-like Domain"/>
    <property type="match status" value="1"/>
</dbReference>
<evidence type="ECO:0000256" key="1">
    <source>
        <dbReference type="ARBA" id="ARBA00001957"/>
    </source>
</evidence>
<keyword evidence="8" id="KW-0511">Multifunctional enzyme</keyword>
<evidence type="ECO:0000256" key="5">
    <source>
        <dbReference type="ARBA" id="ARBA00022679"/>
    </source>
</evidence>
<feature type="domain" description="Carrier" evidence="12">
    <location>
        <begin position="586"/>
        <end position="663"/>
    </location>
</feature>
<keyword evidence="3" id="KW-0596">Phosphopantetheine</keyword>
<dbReference type="CDD" id="cd00833">
    <property type="entry name" value="PKS"/>
    <property type="match status" value="1"/>
</dbReference>
<dbReference type="InterPro" id="IPR006162">
    <property type="entry name" value="Ppantetheine_attach_site"/>
</dbReference>
<dbReference type="PROSITE" id="PS52019">
    <property type="entry name" value="PKS_MFAS_DH"/>
    <property type="match status" value="1"/>
</dbReference>
<feature type="region of interest" description="C-terminal hotdog fold" evidence="10">
    <location>
        <begin position="1801"/>
        <end position="1960"/>
    </location>
</feature>